<dbReference type="AlphaFoldDB" id="A0A645B4R6"/>
<organism evidence="3">
    <name type="scientific">bioreactor metagenome</name>
    <dbReference type="NCBI Taxonomy" id="1076179"/>
    <lineage>
        <taxon>unclassified sequences</taxon>
        <taxon>metagenomes</taxon>
        <taxon>ecological metagenomes</taxon>
    </lineage>
</organism>
<reference evidence="3" key="1">
    <citation type="submission" date="2019-08" db="EMBL/GenBank/DDBJ databases">
        <authorList>
            <person name="Kucharzyk K."/>
            <person name="Murdoch R.W."/>
            <person name="Higgins S."/>
            <person name="Loffler F."/>
        </authorList>
    </citation>
    <scope>NUCLEOTIDE SEQUENCE</scope>
</reference>
<protein>
    <recommendedName>
        <fullName evidence="2">Calcineurin-like phosphoesterase domain-containing protein</fullName>
    </recommendedName>
</protein>
<dbReference type="SUPFAM" id="SSF56300">
    <property type="entry name" value="Metallo-dependent phosphatases"/>
    <property type="match status" value="1"/>
</dbReference>
<dbReference type="InterPro" id="IPR039331">
    <property type="entry name" value="PAPs-like"/>
</dbReference>
<proteinExistence type="predicted"/>
<evidence type="ECO:0000259" key="2">
    <source>
        <dbReference type="Pfam" id="PF00149"/>
    </source>
</evidence>
<dbReference type="PANTHER" id="PTHR22953:SF153">
    <property type="entry name" value="PURPLE ACID PHOSPHATASE"/>
    <property type="match status" value="1"/>
</dbReference>
<dbReference type="InterPro" id="IPR004843">
    <property type="entry name" value="Calcineurin-like_PHP"/>
</dbReference>
<feature type="domain" description="Calcineurin-like phosphoesterase" evidence="2">
    <location>
        <begin position="16"/>
        <end position="81"/>
    </location>
</feature>
<dbReference type="InterPro" id="IPR029052">
    <property type="entry name" value="Metallo-depent_PP-like"/>
</dbReference>
<name>A0A645B4R6_9ZZZZ</name>
<sequence>MAEMEQFQPGLLETQIEWFKNDISKTNKKWKVVLMHKDVLTYAFKNRTDRQEGISDIGQAFMPLFDQYGVDAVLTAHLHTYRNRGHIQNFGRDARGPLYILTGVAGNVRYPELWADHSLDMTVAPQPETDNYMTLEVSGNTLRLAAFLPDGKQIDKVEIKK</sequence>
<dbReference type="Pfam" id="PF00149">
    <property type="entry name" value="Metallophos"/>
    <property type="match status" value="1"/>
</dbReference>
<comment type="caution">
    <text evidence="3">The sequence shown here is derived from an EMBL/GenBank/DDBJ whole genome shotgun (WGS) entry which is preliminary data.</text>
</comment>
<evidence type="ECO:0000256" key="1">
    <source>
        <dbReference type="ARBA" id="ARBA00022729"/>
    </source>
</evidence>
<evidence type="ECO:0000313" key="3">
    <source>
        <dbReference type="EMBL" id="MPM60058.1"/>
    </source>
</evidence>
<dbReference type="PANTHER" id="PTHR22953">
    <property type="entry name" value="ACID PHOSPHATASE RELATED"/>
    <property type="match status" value="1"/>
</dbReference>
<keyword evidence="1" id="KW-0732">Signal</keyword>
<accession>A0A645B4R6</accession>
<gene>
    <name evidence="3" type="ORF">SDC9_106905</name>
</gene>
<dbReference type="GO" id="GO:0003993">
    <property type="term" value="F:acid phosphatase activity"/>
    <property type="evidence" value="ECO:0007669"/>
    <property type="project" value="InterPro"/>
</dbReference>
<dbReference type="EMBL" id="VSSQ01017605">
    <property type="protein sequence ID" value="MPM60058.1"/>
    <property type="molecule type" value="Genomic_DNA"/>
</dbReference>
<dbReference type="Gene3D" id="3.60.21.10">
    <property type="match status" value="1"/>
</dbReference>